<dbReference type="InterPro" id="IPR019819">
    <property type="entry name" value="Carboxylesterase_B_CS"/>
</dbReference>
<dbReference type="GO" id="GO:0052689">
    <property type="term" value="F:carboxylic ester hydrolase activity"/>
    <property type="evidence" value="ECO:0007669"/>
    <property type="project" value="UniProtKB-KW"/>
</dbReference>
<keyword evidence="3 4" id="KW-0378">Hydrolase</keyword>
<feature type="chain" id="PRO_5038159901" description="Carboxylic ester hydrolase" evidence="4">
    <location>
        <begin position="22"/>
        <end position="427"/>
    </location>
</feature>
<dbReference type="SUPFAM" id="SSF53474">
    <property type="entry name" value="alpha/beta-Hydrolases"/>
    <property type="match status" value="1"/>
</dbReference>
<dbReference type="InterPro" id="IPR050309">
    <property type="entry name" value="Type-B_Carboxylest/Lipase"/>
</dbReference>
<dbReference type="Proteomes" id="UP000887566">
    <property type="component" value="Unplaced"/>
</dbReference>
<evidence type="ECO:0000256" key="2">
    <source>
        <dbReference type="ARBA" id="ARBA00022487"/>
    </source>
</evidence>
<organism evidence="6 7">
    <name type="scientific">Plectus sambesii</name>
    <dbReference type="NCBI Taxonomy" id="2011161"/>
    <lineage>
        <taxon>Eukaryota</taxon>
        <taxon>Metazoa</taxon>
        <taxon>Ecdysozoa</taxon>
        <taxon>Nematoda</taxon>
        <taxon>Chromadorea</taxon>
        <taxon>Plectida</taxon>
        <taxon>Plectina</taxon>
        <taxon>Plectoidea</taxon>
        <taxon>Plectidae</taxon>
        <taxon>Plectus</taxon>
    </lineage>
</organism>
<dbReference type="InterPro" id="IPR002018">
    <property type="entry name" value="CarbesteraseB"/>
</dbReference>
<keyword evidence="6" id="KW-1185">Reference proteome</keyword>
<comment type="similarity">
    <text evidence="1 4">Belongs to the type-B carboxylesterase/lipase family.</text>
</comment>
<dbReference type="Gene3D" id="3.40.50.1820">
    <property type="entry name" value="alpha/beta hydrolase"/>
    <property type="match status" value="1"/>
</dbReference>
<name>A0A914XH87_9BILA</name>
<dbReference type="InterPro" id="IPR019826">
    <property type="entry name" value="Carboxylesterase_B_AS"/>
</dbReference>
<dbReference type="EC" id="3.1.1.-" evidence="4"/>
<sequence>MAVRYAIFFALCSSLLQQAVCVNVSTTKGVVAGYRADFGTDMSQTYYGSADVFLGIPYAAPPVGPLRFKPPQSSTAWNSLLNATSFESYKQCPQLNSFISSPQGSSEDCLYLNVFSPNVSSLVKYPVMVWIHGGAFVSGNAQFFGIKGTVRNLVSRGVVVVTLQYRLGLLGFFTTGTLDFPANLGMLDQVMALQWVKQEISAFGGDPSQVTIFGESAGGASVSAHTYSPLSKGLFQKAIMQSGVTLMELDGTHGYTGLSQLRAHQLCNFTSNQWASGNFTLLKQCLQNMTYEQLIALEWNNPLGWQIEKDNNFLPGWPRDLAANRTNIPILIGTNRDEWAYFEIADLLAGNTVLSNYTQSYYQGKRDQYTQLYGSNQTLVNQLIDKIYVEQIIPVPDPVLDNIVWFKIISQVWKKQDCNALFILQPK</sequence>
<evidence type="ECO:0000256" key="3">
    <source>
        <dbReference type="ARBA" id="ARBA00022801"/>
    </source>
</evidence>
<evidence type="ECO:0000259" key="5">
    <source>
        <dbReference type="Pfam" id="PF00135"/>
    </source>
</evidence>
<dbReference type="AlphaFoldDB" id="A0A914XH87"/>
<reference evidence="7" key="1">
    <citation type="submission" date="2022-11" db="UniProtKB">
        <authorList>
            <consortium name="WormBaseParasite"/>
        </authorList>
    </citation>
    <scope>IDENTIFICATION</scope>
</reference>
<dbReference type="InterPro" id="IPR029058">
    <property type="entry name" value="AB_hydrolase_fold"/>
</dbReference>
<feature type="domain" description="Carboxylesterase type B" evidence="5">
    <location>
        <begin position="24"/>
        <end position="388"/>
    </location>
</feature>
<keyword evidence="2" id="KW-0719">Serine esterase</keyword>
<accession>A0A914XH87</accession>
<dbReference type="PANTHER" id="PTHR11559">
    <property type="entry name" value="CARBOXYLESTERASE"/>
    <property type="match status" value="1"/>
</dbReference>
<evidence type="ECO:0000256" key="1">
    <source>
        <dbReference type="ARBA" id="ARBA00005964"/>
    </source>
</evidence>
<protein>
    <recommendedName>
        <fullName evidence="4">Carboxylic ester hydrolase</fullName>
        <ecNumber evidence="4">3.1.1.-</ecNumber>
    </recommendedName>
</protein>
<dbReference type="WBParaSite" id="PSAMB.scaffold8064size6682.g30897.t1">
    <property type="protein sequence ID" value="PSAMB.scaffold8064size6682.g30897.t1"/>
    <property type="gene ID" value="PSAMB.scaffold8064size6682.g30897"/>
</dbReference>
<evidence type="ECO:0000313" key="7">
    <source>
        <dbReference type="WBParaSite" id="PSAMB.scaffold8064size6682.g30897.t1"/>
    </source>
</evidence>
<feature type="signal peptide" evidence="4">
    <location>
        <begin position="1"/>
        <end position="21"/>
    </location>
</feature>
<proteinExistence type="inferred from homology"/>
<evidence type="ECO:0000313" key="6">
    <source>
        <dbReference type="Proteomes" id="UP000887566"/>
    </source>
</evidence>
<dbReference type="PROSITE" id="PS00941">
    <property type="entry name" value="CARBOXYLESTERASE_B_2"/>
    <property type="match status" value="1"/>
</dbReference>
<dbReference type="PROSITE" id="PS00122">
    <property type="entry name" value="CARBOXYLESTERASE_B_1"/>
    <property type="match status" value="1"/>
</dbReference>
<dbReference type="Pfam" id="PF00135">
    <property type="entry name" value="COesterase"/>
    <property type="match status" value="1"/>
</dbReference>
<keyword evidence="4" id="KW-0732">Signal</keyword>
<evidence type="ECO:0000256" key="4">
    <source>
        <dbReference type="RuleBase" id="RU361235"/>
    </source>
</evidence>